<keyword evidence="6 8" id="KW-0472">Membrane</keyword>
<dbReference type="Proteomes" id="UP000316621">
    <property type="component" value="Chromosome 4"/>
</dbReference>
<feature type="signal peptide" evidence="9">
    <location>
        <begin position="1"/>
        <end position="21"/>
    </location>
</feature>
<feature type="chain" id="PRO_5021291146" description="GOLD domain-containing protein" evidence="9">
    <location>
        <begin position="22"/>
        <end position="211"/>
    </location>
</feature>
<evidence type="ECO:0000256" key="8">
    <source>
        <dbReference type="SAM" id="Phobius"/>
    </source>
</evidence>
<keyword evidence="5 8" id="KW-1133">Transmembrane helix</keyword>
<evidence type="ECO:0000256" key="9">
    <source>
        <dbReference type="SAM" id="SignalP"/>
    </source>
</evidence>
<dbReference type="PANTHER" id="PTHR22811">
    <property type="entry name" value="TRANSMEMBRANE EMP24 DOMAIN-CONTAINING PROTEIN"/>
    <property type="match status" value="1"/>
</dbReference>
<evidence type="ECO:0000256" key="7">
    <source>
        <dbReference type="RuleBase" id="RU003827"/>
    </source>
</evidence>
<accession>A0A4Y7JCP1</accession>
<evidence type="ECO:0000256" key="3">
    <source>
        <dbReference type="ARBA" id="ARBA00022692"/>
    </source>
</evidence>
<dbReference type="STRING" id="3469.A0A4Y7JCP1"/>
<dbReference type="Gramene" id="RZC58587">
    <property type="protein sequence ID" value="RZC58587"/>
    <property type="gene ID" value="C5167_005880"/>
</dbReference>
<evidence type="ECO:0000256" key="5">
    <source>
        <dbReference type="ARBA" id="ARBA00022989"/>
    </source>
</evidence>
<dbReference type="InterPro" id="IPR009038">
    <property type="entry name" value="GOLD_dom"/>
</dbReference>
<evidence type="ECO:0000259" key="10">
    <source>
        <dbReference type="PROSITE" id="PS50866"/>
    </source>
</evidence>
<evidence type="ECO:0000313" key="12">
    <source>
        <dbReference type="Proteomes" id="UP000316621"/>
    </source>
</evidence>
<dbReference type="OrthoDB" id="1929172at2759"/>
<dbReference type="GO" id="GO:0016020">
    <property type="term" value="C:membrane"/>
    <property type="evidence" value="ECO:0007669"/>
    <property type="project" value="UniProtKB-SubCell"/>
</dbReference>
<dbReference type="AlphaFoldDB" id="A0A4Y7JCP1"/>
<feature type="domain" description="GOLD" evidence="10">
    <location>
        <begin position="31"/>
        <end position="121"/>
    </location>
</feature>
<evidence type="ECO:0000256" key="1">
    <source>
        <dbReference type="ARBA" id="ARBA00004479"/>
    </source>
</evidence>
<feature type="transmembrane region" description="Helical" evidence="8">
    <location>
        <begin position="179"/>
        <end position="199"/>
    </location>
</feature>
<organism evidence="11 12">
    <name type="scientific">Papaver somniferum</name>
    <name type="common">Opium poppy</name>
    <dbReference type="NCBI Taxonomy" id="3469"/>
    <lineage>
        <taxon>Eukaryota</taxon>
        <taxon>Viridiplantae</taxon>
        <taxon>Streptophyta</taxon>
        <taxon>Embryophyta</taxon>
        <taxon>Tracheophyta</taxon>
        <taxon>Spermatophyta</taxon>
        <taxon>Magnoliopsida</taxon>
        <taxon>Ranunculales</taxon>
        <taxon>Papaveraceae</taxon>
        <taxon>Papaveroideae</taxon>
        <taxon>Papaver</taxon>
    </lineage>
</organism>
<evidence type="ECO:0000256" key="6">
    <source>
        <dbReference type="ARBA" id="ARBA00023136"/>
    </source>
</evidence>
<dbReference type="Pfam" id="PF01105">
    <property type="entry name" value="EMP24_GP25L"/>
    <property type="match status" value="1"/>
</dbReference>
<sequence length="211" mass="24109">MCRFGILVVVILGHLSTTVQSIRFEIQSGHTKCISEEVKTNAMTVGNYHIVNPTETHPLPESHKITVRVTSSFGNNLHTGDHVESGKFAFTAPETGDYMACFWAVEQKQPVTLTVDFEWKTGYAAKDWPNVAKKGSVDVMQMELKKLEDTIQAIHDEMFYLREREEEMQELNKSTTSRMAWFGFLSLFVCLSVAGLQLWHLKSFFERKKLL</sequence>
<gene>
    <name evidence="11" type="ORF">C5167_005880</name>
</gene>
<keyword evidence="4 9" id="KW-0732">Signal</keyword>
<keyword evidence="3 7" id="KW-0812">Transmembrane</keyword>
<reference evidence="11 12" key="1">
    <citation type="journal article" date="2018" name="Science">
        <title>The opium poppy genome and morphinan production.</title>
        <authorList>
            <person name="Guo L."/>
            <person name="Winzer T."/>
            <person name="Yang X."/>
            <person name="Li Y."/>
            <person name="Ning Z."/>
            <person name="He Z."/>
            <person name="Teodor R."/>
            <person name="Lu Y."/>
            <person name="Bowser T.A."/>
            <person name="Graham I.A."/>
            <person name="Ye K."/>
        </authorList>
    </citation>
    <scope>NUCLEOTIDE SEQUENCE [LARGE SCALE GENOMIC DNA]</scope>
    <source>
        <strain evidence="12">cv. HN1</strain>
        <tissue evidence="11">Leaves</tissue>
    </source>
</reference>
<dbReference type="SMART" id="SM01190">
    <property type="entry name" value="EMP24_GP25L"/>
    <property type="match status" value="1"/>
</dbReference>
<comment type="similarity">
    <text evidence="2 7">Belongs to the EMP24/GP25L family.</text>
</comment>
<keyword evidence="12" id="KW-1185">Reference proteome</keyword>
<dbReference type="EMBL" id="CM010718">
    <property type="protein sequence ID" value="RZC58587.1"/>
    <property type="molecule type" value="Genomic_DNA"/>
</dbReference>
<dbReference type="PROSITE" id="PS50866">
    <property type="entry name" value="GOLD"/>
    <property type="match status" value="1"/>
</dbReference>
<dbReference type="InterPro" id="IPR015720">
    <property type="entry name" value="Emp24-like"/>
</dbReference>
<name>A0A4Y7JCP1_PAPSO</name>
<evidence type="ECO:0000256" key="4">
    <source>
        <dbReference type="ARBA" id="ARBA00022729"/>
    </source>
</evidence>
<comment type="subcellular location">
    <subcellularLocation>
        <location evidence="1 7">Membrane</location>
        <topology evidence="1 7">Single-pass type I membrane protein</topology>
    </subcellularLocation>
</comment>
<evidence type="ECO:0000313" key="11">
    <source>
        <dbReference type="EMBL" id="RZC58587.1"/>
    </source>
</evidence>
<protein>
    <recommendedName>
        <fullName evidence="10">GOLD domain-containing protein</fullName>
    </recommendedName>
</protein>
<proteinExistence type="inferred from homology"/>
<evidence type="ECO:0000256" key="2">
    <source>
        <dbReference type="ARBA" id="ARBA00007104"/>
    </source>
</evidence>
<dbReference type="OMA" id="AGIQFWH"/>